<keyword evidence="9 16" id="KW-0418">Kinase</keyword>
<name>A0A3B0WKL9_9ZZZZ</name>
<dbReference type="FunFam" id="3.40.50.620:FF:000028">
    <property type="entry name" value="Bifunctional protein HldE"/>
    <property type="match status" value="1"/>
</dbReference>
<evidence type="ECO:0000256" key="2">
    <source>
        <dbReference type="ARBA" id="ARBA00003753"/>
    </source>
</evidence>
<dbReference type="SUPFAM" id="SSF52374">
    <property type="entry name" value="Nucleotidylyl transferase"/>
    <property type="match status" value="1"/>
</dbReference>
<dbReference type="HAMAP" id="MF_01603">
    <property type="entry name" value="HldE"/>
    <property type="match status" value="1"/>
</dbReference>
<evidence type="ECO:0000256" key="5">
    <source>
        <dbReference type="ARBA" id="ARBA00012519"/>
    </source>
</evidence>
<dbReference type="InterPro" id="IPR002173">
    <property type="entry name" value="Carboh/pur_kinase_PfkB_CS"/>
</dbReference>
<dbReference type="EMBL" id="UOFE01000013">
    <property type="protein sequence ID" value="VAW51117.1"/>
    <property type="molecule type" value="Genomic_DNA"/>
</dbReference>
<evidence type="ECO:0000256" key="12">
    <source>
        <dbReference type="ARBA" id="ARBA00023277"/>
    </source>
</evidence>
<dbReference type="InterPro" id="IPR004821">
    <property type="entry name" value="Cyt_trans-like"/>
</dbReference>
<proteinExistence type="inferred from homology"/>
<evidence type="ECO:0000259" key="15">
    <source>
        <dbReference type="Pfam" id="PF01467"/>
    </source>
</evidence>
<dbReference type="PROSITE" id="PS00583">
    <property type="entry name" value="PFKB_KINASES_1"/>
    <property type="match status" value="1"/>
</dbReference>
<comment type="catalytic activity">
    <reaction evidence="13">
        <text>D-glycero-beta-D-manno-heptose 1-phosphate + ATP + H(+) = ADP-D-glycero-beta-D-manno-heptose + diphosphate</text>
        <dbReference type="Rhea" id="RHEA:27465"/>
        <dbReference type="ChEBI" id="CHEBI:15378"/>
        <dbReference type="ChEBI" id="CHEBI:30616"/>
        <dbReference type="ChEBI" id="CHEBI:33019"/>
        <dbReference type="ChEBI" id="CHEBI:59967"/>
        <dbReference type="ChEBI" id="CHEBI:61593"/>
        <dbReference type="EC" id="2.7.7.70"/>
    </reaction>
</comment>
<keyword evidence="6 16" id="KW-0808">Transferase</keyword>
<evidence type="ECO:0000256" key="4">
    <source>
        <dbReference type="ARBA" id="ARBA00011738"/>
    </source>
</evidence>
<keyword evidence="12" id="KW-0119">Carbohydrate metabolism</keyword>
<sequence length="471" mass="50590">MNILIVGDVMLDRYLYGSTSRVSPEAPVPVVHLKNTDYKPGGAANVALNVTALGIGSMVVGLVGEDESAELLRKSLVDADIQDGLITLHDAVTISKSRVISRHQQLIRLDEEDGFASFDHSKLLTMVEQQLPEIAIMILSDYDKGTISPILQPLIQLAESHQVPVLVDPKTSDFSMYAGATLITPNMSEFEAAVGHCADENEMVEKAAKLIEKCDLQAILITRSEKGMSLVRDKNTVMHLPAQVRDVFDVTGAGDTVIAVLAAMLAQGNDLEAAARAANVAAGLVVGKLGAASVSYDELSRAMQMKSGDVHIESSVLTEKALLDVVVDAKARGERIIMTNGCFDILHAGHVRYLQQARNMGDKLIVAINDDDSVKALKGEGRPVNTLANRMQLLAALEMVDWVVAFSEDTPERLICAVLPDKLVKGGDYQVKEIAGYDCVTSSGGEVVVLDYHEGLSTSNTIQAIINNSTT</sequence>
<dbReference type="Gene3D" id="3.40.1190.20">
    <property type="match status" value="1"/>
</dbReference>
<dbReference type="NCBIfam" id="TIGR02198">
    <property type="entry name" value="rfaE_dom_I"/>
    <property type="match status" value="1"/>
</dbReference>
<comment type="function">
    <text evidence="1">Catalyzes the phosphorylation of D-glycero-D-manno-heptose 7-phosphate at the C-1 position to selectively form D-glycero-beta-D-manno-heptose-1,7-bisphosphate.</text>
</comment>
<dbReference type="GO" id="GO:0005524">
    <property type="term" value="F:ATP binding"/>
    <property type="evidence" value="ECO:0007669"/>
    <property type="project" value="UniProtKB-KW"/>
</dbReference>
<evidence type="ECO:0000256" key="3">
    <source>
        <dbReference type="ARBA" id="ARBA00004713"/>
    </source>
</evidence>
<dbReference type="InterPro" id="IPR023030">
    <property type="entry name" value="Bifunc_HldE"/>
</dbReference>
<reference evidence="16" key="1">
    <citation type="submission" date="2018-06" db="EMBL/GenBank/DDBJ databases">
        <authorList>
            <person name="Zhirakovskaya E."/>
        </authorList>
    </citation>
    <scope>NUCLEOTIDE SEQUENCE</scope>
</reference>
<dbReference type="GO" id="GO:0033785">
    <property type="term" value="F:heptose 7-phosphate kinase activity"/>
    <property type="evidence" value="ECO:0007669"/>
    <property type="project" value="TreeGrafter"/>
</dbReference>
<evidence type="ECO:0000256" key="10">
    <source>
        <dbReference type="ARBA" id="ARBA00022840"/>
    </source>
</evidence>
<feature type="domain" description="Carbohydrate kinase PfkB" evidence="14">
    <location>
        <begin position="3"/>
        <end position="293"/>
    </location>
</feature>
<dbReference type="EC" id="2.7.7.70" evidence="5"/>
<organism evidence="16">
    <name type="scientific">hydrothermal vent metagenome</name>
    <dbReference type="NCBI Taxonomy" id="652676"/>
    <lineage>
        <taxon>unclassified sequences</taxon>
        <taxon>metagenomes</taxon>
        <taxon>ecological metagenomes</taxon>
    </lineage>
</organism>
<comment type="pathway">
    <text evidence="3">Bacterial outer membrane biogenesis; LPS core biosynthesis.</text>
</comment>
<evidence type="ECO:0000256" key="1">
    <source>
        <dbReference type="ARBA" id="ARBA00002319"/>
    </source>
</evidence>
<dbReference type="GO" id="GO:0005829">
    <property type="term" value="C:cytosol"/>
    <property type="evidence" value="ECO:0007669"/>
    <property type="project" value="TreeGrafter"/>
</dbReference>
<gene>
    <name evidence="16" type="ORF">MNBD_GAMMA05-988</name>
</gene>
<dbReference type="PANTHER" id="PTHR46969:SF1">
    <property type="entry name" value="BIFUNCTIONAL PROTEIN HLDE"/>
    <property type="match status" value="1"/>
</dbReference>
<evidence type="ECO:0000313" key="16">
    <source>
        <dbReference type="EMBL" id="VAW51117.1"/>
    </source>
</evidence>
<dbReference type="NCBIfam" id="NF008454">
    <property type="entry name" value="PRK11316.1"/>
    <property type="match status" value="1"/>
</dbReference>
<dbReference type="InterPro" id="IPR029056">
    <property type="entry name" value="Ribokinase-like"/>
</dbReference>
<dbReference type="InterPro" id="IPR014729">
    <property type="entry name" value="Rossmann-like_a/b/a_fold"/>
</dbReference>
<dbReference type="NCBIfam" id="TIGR00125">
    <property type="entry name" value="cyt_tran_rel"/>
    <property type="match status" value="1"/>
</dbReference>
<evidence type="ECO:0000256" key="6">
    <source>
        <dbReference type="ARBA" id="ARBA00022679"/>
    </source>
</evidence>
<dbReference type="SUPFAM" id="SSF53613">
    <property type="entry name" value="Ribokinase-like"/>
    <property type="match status" value="1"/>
</dbReference>
<keyword evidence="10" id="KW-0067">ATP-binding</keyword>
<evidence type="ECO:0000256" key="8">
    <source>
        <dbReference type="ARBA" id="ARBA00022741"/>
    </source>
</evidence>
<dbReference type="AlphaFoldDB" id="A0A3B0WKL9"/>
<dbReference type="NCBIfam" id="TIGR02199">
    <property type="entry name" value="rfaE_dom_II"/>
    <property type="match status" value="1"/>
</dbReference>
<dbReference type="PANTHER" id="PTHR46969">
    <property type="entry name" value="BIFUNCTIONAL PROTEIN HLDE"/>
    <property type="match status" value="1"/>
</dbReference>
<keyword evidence="11" id="KW-0511">Multifunctional enzyme</keyword>
<keyword evidence="8" id="KW-0547">Nucleotide-binding</keyword>
<dbReference type="GO" id="GO:0016773">
    <property type="term" value="F:phosphotransferase activity, alcohol group as acceptor"/>
    <property type="evidence" value="ECO:0007669"/>
    <property type="project" value="InterPro"/>
</dbReference>
<comment type="subunit">
    <text evidence="4">Homodimer.</text>
</comment>
<dbReference type="UniPathway" id="UPA00958"/>
<accession>A0A3B0WKL9</accession>
<dbReference type="GO" id="GO:0009244">
    <property type="term" value="P:lipopolysaccharide core region biosynthetic process"/>
    <property type="evidence" value="ECO:0007669"/>
    <property type="project" value="UniProtKB-UniPathway"/>
</dbReference>
<dbReference type="CDD" id="cd01172">
    <property type="entry name" value="RfaE_like"/>
    <property type="match status" value="1"/>
</dbReference>
<comment type="function">
    <text evidence="2">Catalyzes the ADP transfer from ATP to D-glycero-beta-D-manno-heptose 1-phosphate, yielding ADP-D-glycero-beta-D-manno-heptose.</text>
</comment>
<feature type="domain" description="Cytidyltransferase-like" evidence="15">
    <location>
        <begin position="338"/>
        <end position="429"/>
    </location>
</feature>
<dbReference type="InterPro" id="IPR011611">
    <property type="entry name" value="PfkB_dom"/>
</dbReference>
<protein>
    <recommendedName>
        <fullName evidence="5">D-glycero-beta-D-manno-heptose 1-phosphate adenylyltransferase</fullName>
        <ecNumber evidence="5">2.7.7.70</ecNumber>
    </recommendedName>
</protein>
<dbReference type="FunFam" id="3.40.1190.20:FF:000002">
    <property type="entry name" value="Bifunctional protein HldE"/>
    <property type="match status" value="1"/>
</dbReference>
<dbReference type="InterPro" id="IPR011913">
    <property type="entry name" value="RfaE_dom_I"/>
</dbReference>
<keyword evidence="7" id="KW-0548">Nucleotidyltransferase</keyword>
<dbReference type="GO" id="GO:0033786">
    <property type="term" value="F:heptose-1-phosphate adenylyltransferase activity"/>
    <property type="evidence" value="ECO:0007669"/>
    <property type="project" value="TreeGrafter"/>
</dbReference>
<evidence type="ECO:0000256" key="13">
    <source>
        <dbReference type="ARBA" id="ARBA00047428"/>
    </source>
</evidence>
<evidence type="ECO:0000256" key="7">
    <source>
        <dbReference type="ARBA" id="ARBA00022695"/>
    </source>
</evidence>
<evidence type="ECO:0000256" key="9">
    <source>
        <dbReference type="ARBA" id="ARBA00022777"/>
    </source>
</evidence>
<dbReference type="Gene3D" id="3.40.50.620">
    <property type="entry name" value="HUPs"/>
    <property type="match status" value="1"/>
</dbReference>
<evidence type="ECO:0000256" key="11">
    <source>
        <dbReference type="ARBA" id="ARBA00023268"/>
    </source>
</evidence>
<dbReference type="Pfam" id="PF00294">
    <property type="entry name" value="PfkB"/>
    <property type="match status" value="1"/>
</dbReference>
<evidence type="ECO:0000259" key="14">
    <source>
        <dbReference type="Pfam" id="PF00294"/>
    </source>
</evidence>
<dbReference type="Pfam" id="PF01467">
    <property type="entry name" value="CTP_transf_like"/>
    <property type="match status" value="1"/>
</dbReference>
<dbReference type="InterPro" id="IPR011914">
    <property type="entry name" value="RfaE_dom_II"/>
</dbReference>